<keyword evidence="5 8" id="KW-0418">Kinase</keyword>
<dbReference type="NCBIfam" id="NF010675">
    <property type="entry name" value="PRK14072.1"/>
    <property type="match status" value="1"/>
</dbReference>
<dbReference type="RefSeq" id="WP_037548003.1">
    <property type="nucleotide sequence ID" value="NZ_JNUP01000065.1"/>
</dbReference>
<dbReference type="Gene3D" id="3.40.50.450">
    <property type="match status" value="1"/>
</dbReference>
<dbReference type="HAMAP" id="MF_01978">
    <property type="entry name" value="Phosphofructokinase_II_B2"/>
    <property type="match status" value="1"/>
</dbReference>
<comment type="activity regulation">
    <text evidence="8">Non-allosteric.</text>
</comment>
<evidence type="ECO:0000256" key="6">
    <source>
        <dbReference type="ARBA" id="ARBA00022842"/>
    </source>
</evidence>
<sequence>MKHGNLVIGQSGGPTSVINSSLAGVIEAALESGSFDRVLGMNFGIEGLMEERFFDLGKQGREVIRGLRSTPGSALSSSRHKLQEEDFPRILEVLKKYDIRVFMLIGGNDTMDTVHRVEAHCRKAGYELRGIGIPKTVDNDLFGTDHTPGFASAARSNILNVRQGGVLARDMRRVDQFVVYQTIGRDAGWLAAATALARQQEGDGPHLIYMPERRFTTERFIADAEAAYAAHGWVSVVCGEGITYPDGMPVSASKTQDRFSNTEFGAMGGASVALQLHRMLREHFGWRGEFQITESLIMSDAARREEQDAQEAYECGRKAVSLALDGVSGVMVSIQRVSDNPYSIELGTAALEDVAVRAKPMPDTFINETGNYPSQAFIDYCTPLISALPEFTRLEDKMV</sequence>
<protein>
    <recommendedName>
        <fullName evidence="8">Pyrophosphate--fructose 6-phosphate 1-phosphotransferase</fullName>
        <ecNumber evidence="8">2.7.1.90</ecNumber>
    </recommendedName>
    <alternativeName>
        <fullName evidence="8">6-phosphofructokinase, pyrophosphate dependent</fullName>
    </alternativeName>
    <alternativeName>
        <fullName evidence="8">PPi-dependent phosphofructokinase</fullName>
        <shortName evidence="8">PPi-PFK</shortName>
    </alternativeName>
    <alternativeName>
        <fullName evidence="8">Pyrophosphate-dependent 6-phosphofructose-1-kinase</fullName>
    </alternativeName>
</protein>
<evidence type="ECO:0000256" key="8">
    <source>
        <dbReference type="HAMAP-Rule" id="MF_01978"/>
    </source>
</evidence>
<feature type="site" description="Important for catalytic activity; stabilizes the transition state when the phosphoryl donor is PPi" evidence="8">
    <location>
        <position position="135"/>
    </location>
</feature>
<keyword evidence="8" id="KW-0963">Cytoplasm</keyword>
<dbReference type="InterPro" id="IPR022953">
    <property type="entry name" value="ATP_PFK"/>
</dbReference>
<comment type="catalytic activity">
    <reaction evidence="7 8">
        <text>beta-D-fructose 6-phosphate + diphosphate = beta-D-fructose 1,6-bisphosphate + phosphate + H(+)</text>
        <dbReference type="Rhea" id="RHEA:13613"/>
        <dbReference type="ChEBI" id="CHEBI:15378"/>
        <dbReference type="ChEBI" id="CHEBI:32966"/>
        <dbReference type="ChEBI" id="CHEBI:33019"/>
        <dbReference type="ChEBI" id="CHEBI:43474"/>
        <dbReference type="ChEBI" id="CHEBI:57634"/>
        <dbReference type="EC" id="2.7.1.90"/>
    </reaction>
</comment>
<evidence type="ECO:0000313" key="10">
    <source>
        <dbReference type="EMBL" id="KGE71553.1"/>
    </source>
</evidence>
<comment type="caution">
    <text evidence="8">Lacks conserved residue(s) required for the propagation of feature annotation.</text>
</comment>
<dbReference type="GO" id="GO:0006002">
    <property type="term" value="P:fructose 6-phosphate metabolic process"/>
    <property type="evidence" value="ECO:0007669"/>
    <property type="project" value="InterPro"/>
</dbReference>
<dbReference type="InterPro" id="IPR035966">
    <property type="entry name" value="PKF_sf"/>
</dbReference>
<dbReference type="AlphaFoldDB" id="A0A098QVW6"/>
<dbReference type="UniPathway" id="UPA00109">
    <property type="reaction ID" value="UER00182"/>
</dbReference>
<feature type="site" description="Important for catalytic activity and substrate specificity; stabilizes the transition state when the phosphoryl donor is PPi; prevents ATP from binding by mimicking the alpha-phosphate group of ATP" evidence="8">
    <location>
        <position position="109"/>
    </location>
</feature>
<evidence type="ECO:0000256" key="3">
    <source>
        <dbReference type="ARBA" id="ARBA00022679"/>
    </source>
</evidence>
<feature type="binding site" evidence="8">
    <location>
        <begin position="136"/>
        <end position="138"/>
    </location>
    <ligand>
        <name>substrate</name>
    </ligand>
</feature>
<dbReference type="OrthoDB" id="9802503at2"/>
<dbReference type="InterPro" id="IPR050929">
    <property type="entry name" value="PFKA"/>
</dbReference>
<dbReference type="EC" id="2.7.1.90" evidence="8"/>
<dbReference type="PIRSF" id="PIRSF036483">
    <property type="entry name" value="PFK_XF0274"/>
    <property type="match status" value="1"/>
</dbReference>
<gene>
    <name evidence="8" type="primary">pfp</name>
    <name evidence="10" type="ORF">DC28_09655</name>
</gene>
<evidence type="ECO:0000256" key="1">
    <source>
        <dbReference type="ARBA" id="ARBA00001946"/>
    </source>
</evidence>
<proteinExistence type="inferred from homology"/>
<evidence type="ECO:0000256" key="7">
    <source>
        <dbReference type="ARBA" id="ARBA00048072"/>
    </source>
</evidence>
<comment type="function">
    <text evidence="2 8">Catalyzes the phosphorylation of D-fructose 6-phosphate, the first committing step of glycolysis. Uses inorganic phosphate (PPi) as phosphoryl donor instead of ATP like common ATP-dependent phosphofructokinases (ATP-PFKs), which renders the reaction reversible, and can thus function both in glycolysis and gluconeogenesis. Consistently, PPi-PFK can replace the enzymes of both the forward (ATP-PFK) and reverse (fructose-bisphosphatase (FBPase)) reactions.</text>
</comment>
<comment type="subunit">
    <text evidence="8">Homodimer.</text>
</comment>
<dbReference type="PANTHER" id="PTHR45770">
    <property type="entry name" value="ATP-DEPENDENT 6-PHOSPHOFRUCTOKINASE 1"/>
    <property type="match status" value="1"/>
</dbReference>
<dbReference type="STRING" id="1480694.DC28_09655"/>
<name>A0A098QVW6_9SPIO</name>
<feature type="binding site" evidence="8">
    <location>
        <position position="13"/>
    </location>
    <ligand>
        <name>diphosphate</name>
        <dbReference type="ChEBI" id="CHEBI:33019"/>
    </ligand>
</feature>
<dbReference type="EMBL" id="JNUP01000065">
    <property type="protein sequence ID" value="KGE71553.1"/>
    <property type="molecule type" value="Genomic_DNA"/>
</dbReference>
<evidence type="ECO:0000256" key="4">
    <source>
        <dbReference type="ARBA" id="ARBA00022723"/>
    </source>
</evidence>
<feature type="active site" description="Proton acceptor" evidence="8">
    <location>
        <position position="138"/>
    </location>
</feature>
<dbReference type="GO" id="GO:0003872">
    <property type="term" value="F:6-phosphofructokinase activity"/>
    <property type="evidence" value="ECO:0007669"/>
    <property type="project" value="UniProtKB-UniRule"/>
</dbReference>
<evidence type="ECO:0000313" key="11">
    <source>
        <dbReference type="Proteomes" id="UP000029692"/>
    </source>
</evidence>
<dbReference type="InterPro" id="IPR000023">
    <property type="entry name" value="Phosphofructokinase_dom"/>
</dbReference>
<dbReference type="GO" id="GO:0046872">
    <property type="term" value="F:metal ion binding"/>
    <property type="evidence" value="ECO:0007669"/>
    <property type="project" value="UniProtKB-KW"/>
</dbReference>
<dbReference type="GO" id="GO:0047334">
    <property type="term" value="F:diphosphate-fructose-6-phosphate 1-phosphotransferase activity"/>
    <property type="evidence" value="ECO:0007669"/>
    <property type="project" value="UniProtKB-EC"/>
</dbReference>
<feature type="binding site" evidence="8">
    <location>
        <position position="108"/>
    </location>
    <ligand>
        <name>Mg(2+)</name>
        <dbReference type="ChEBI" id="CHEBI:18420"/>
        <note>catalytic</note>
    </ligand>
</feature>
<dbReference type="SUPFAM" id="SSF53784">
    <property type="entry name" value="Phosphofructokinase"/>
    <property type="match status" value="1"/>
</dbReference>
<evidence type="ECO:0000256" key="2">
    <source>
        <dbReference type="ARBA" id="ARBA00003138"/>
    </source>
</evidence>
<accession>A0A098QVW6</accession>
<keyword evidence="3 8" id="KW-0808">Transferase</keyword>
<comment type="pathway">
    <text evidence="8">Carbohydrate degradation; glycolysis; D-glyceraldehyde 3-phosphate and glycerone phosphate from D-glucose: step 3/4.</text>
</comment>
<dbReference type="PRINTS" id="PR00476">
    <property type="entry name" value="PHFRCTKINASE"/>
</dbReference>
<evidence type="ECO:0000259" key="9">
    <source>
        <dbReference type="Pfam" id="PF00365"/>
    </source>
</evidence>
<dbReference type="eggNOG" id="COG0205">
    <property type="taxonomic scope" value="Bacteria"/>
</dbReference>
<evidence type="ECO:0000256" key="5">
    <source>
        <dbReference type="ARBA" id="ARBA00022777"/>
    </source>
</evidence>
<keyword evidence="8" id="KW-0324">Glycolysis</keyword>
<keyword evidence="11" id="KW-1185">Reference proteome</keyword>
<organism evidence="10 11">
    <name type="scientific">Spirochaeta lutea</name>
    <dbReference type="NCBI Taxonomy" id="1480694"/>
    <lineage>
        <taxon>Bacteria</taxon>
        <taxon>Pseudomonadati</taxon>
        <taxon>Spirochaetota</taxon>
        <taxon>Spirochaetia</taxon>
        <taxon>Spirochaetales</taxon>
        <taxon>Spirochaetaceae</taxon>
        <taxon>Spirochaeta</taxon>
    </lineage>
</organism>
<reference evidence="10 11" key="1">
    <citation type="submission" date="2014-05" db="EMBL/GenBank/DDBJ databases">
        <title>De novo Genome Sequence of Spirocheata sp.</title>
        <authorList>
            <person name="Shivani Y."/>
            <person name="Subhash Y."/>
            <person name="Tushar L."/>
            <person name="Sasikala C."/>
            <person name="Ramana C.V."/>
        </authorList>
    </citation>
    <scope>NUCLEOTIDE SEQUENCE [LARGE SCALE GENOMIC DNA]</scope>
    <source>
        <strain evidence="10 11">JC230</strain>
    </source>
</reference>
<dbReference type="Gene3D" id="3.40.50.460">
    <property type="entry name" value="Phosphofructokinase domain"/>
    <property type="match status" value="1"/>
</dbReference>
<feature type="domain" description="Phosphofructokinase" evidence="9">
    <location>
        <begin position="6"/>
        <end position="272"/>
    </location>
</feature>
<comment type="similarity">
    <text evidence="8">Belongs to the phosphofructokinase type A (PFKA) family. PPi-dependent PFK group II subfamily. Clade 'B2' sub-subfamily.</text>
</comment>
<comment type="caution">
    <text evidence="10">The sequence shown here is derived from an EMBL/GenBank/DDBJ whole genome shotgun (WGS) entry which is preliminary data.</text>
</comment>
<comment type="subcellular location">
    <subcellularLocation>
        <location evidence="8">Cytoplasm</location>
    </subcellularLocation>
</comment>
<keyword evidence="4 8" id="KW-0479">Metal-binding</keyword>
<feature type="binding site" evidence="8">
    <location>
        <position position="240"/>
    </location>
    <ligand>
        <name>substrate</name>
    </ligand>
</feature>
<comment type="cofactor">
    <cofactor evidence="1 8">
        <name>Mg(2+)</name>
        <dbReference type="ChEBI" id="CHEBI:18420"/>
    </cofactor>
</comment>
<dbReference type="GO" id="GO:0005737">
    <property type="term" value="C:cytoplasm"/>
    <property type="evidence" value="ECO:0007669"/>
    <property type="project" value="UniProtKB-SubCell"/>
</dbReference>
<dbReference type="InterPro" id="IPR011404">
    <property type="entry name" value="PPi-PFK"/>
</dbReference>
<dbReference type="Proteomes" id="UP000029692">
    <property type="component" value="Unassembled WGS sequence"/>
</dbReference>
<keyword evidence="6 8" id="KW-0460">Magnesium</keyword>
<dbReference type="Pfam" id="PF00365">
    <property type="entry name" value="PFK"/>
    <property type="match status" value="1"/>
</dbReference>